<sequence length="400" mass="42299">MISDEDDVRTLLRASPVPPTRLDADLLLARGRRSKRRWRRATIAAAALAVVAAAVPAVTIAARIDRDREQPANSRFATKPRVVHRGTTVAGTLWCDPTPLPTPAGQPGGDTVTAADPTGTYVIGGPTVWTRAEPTVITVPTVRTEVTATAVNGNGTVVAHDSGLNWRITNGAVQELAAPAGWNRARVLHVNSKGDALGLLDGAADRTAPQSALVVWPADHPDRPRIIRETDSQPLAVRDDGTTVSARIRSEADLGAGSITINRPNGTRTSIPVPRELTGHGSMLNATVHGDFLYSSYANNEITYSDGVTSLANPYLYPVRWNLRTGLIEVFDALDGAPVGGPGGWFVAAEDLAGKLVLVAPDRTTHRFPIDGGRVRAVAAAGTTLAGFADPTPVTWNCTR</sequence>
<keyword evidence="1" id="KW-0472">Membrane</keyword>
<evidence type="ECO:0000313" key="3">
    <source>
        <dbReference type="Proteomes" id="UP000612585"/>
    </source>
</evidence>
<keyword evidence="3" id="KW-1185">Reference proteome</keyword>
<dbReference type="EMBL" id="BOPG01000058">
    <property type="protein sequence ID" value="GIJ60739.1"/>
    <property type="molecule type" value="Genomic_DNA"/>
</dbReference>
<organism evidence="2 3">
    <name type="scientific">Virgisporangium aurantiacum</name>
    <dbReference type="NCBI Taxonomy" id="175570"/>
    <lineage>
        <taxon>Bacteria</taxon>
        <taxon>Bacillati</taxon>
        <taxon>Actinomycetota</taxon>
        <taxon>Actinomycetes</taxon>
        <taxon>Micromonosporales</taxon>
        <taxon>Micromonosporaceae</taxon>
        <taxon>Virgisporangium</taxon>
    </lineage>
</organism>
<keyword evidence="1" id="KW-0812">Transmembrane</keyword>
<gene>
    <name evidence="2" type="ORF">Vau01_082550</name>
</gene>
<protein>
    <submittedName>
        <fullName evidence="2">Uncharacterized protein</fullName>
    </submittedName>
</protein>
<feature type="transmembrane region" description="Helical" evidence="1">
    <location>
        <begin position="41"/>
        <end position="62"/>
    </location>
</feature>
<dbReference type="RefSeq" id="WP_204005289.1">
    <property type="nucleotide sequence ID" value="NZ_BOPG01000058.1"/>
</dbReference>
<dbReference type="AlphaFoldDB" id="A0A8J3ZAW0"/>
<accession>A0A8J3ZAW0</accession>
<dbReference type="Proteomes" id="UP000612585">
    <property type="component" value="Unassembled WGS sequence"/>
</dbReference>
<name>A0A8J3ZAW0_9ACTN</name>
<comment type="caution">
    <text evidence="2">The sequence shown here is derived from an EMBL/GenBank/DDBJ whole genome shotgun (WGS) entry which is preliminary data.</text>
</comment>
<proteinExistence type="predicted"/>
<keyword evidence="1" id="KW-1133">Transmembrane helix</keyword>
<reference evidence="2" key="1">
    <citation type="submission" date="2021-01" db="EMBL/GenBank/DDBJ databases">
        <title>Whole genome shotgun sequence of Virgisporangium aurantiacum NBRC 16421.</title>
        <authorList>
            <person name="Komaki H."/>
            <person name="Tamura T."/>
        </authorList>
    </citation>
    <scope>NUCLEOTIDE SEQUENCE</scope>
    <source>
        <strain evidence="2">NBRC 16421</strain>
    </source>
</reference>
<evidence type="ECO:0000313" key="2">
    <source>
        <dbReference type="EMBL" id="GIJ60739.1"/>
    </source>
</evidence>
<evidence type="ECO:0000256" key="1">
    <source>
        <dbReference type="SAM" id="Phobius"/>
    </source>
</evidence>